<evidence type="ECO:0000313" key="6">
    <source>
        <dbReference type="EMBL" id="ALC39392.1"/>
    </source>
</evidence>
<evidence type="ECO:0000256" key="1">
    <source>
        <dbReference type="ARBA" id="ARBA00022737"/>
    </source>
</evidence>
<dbReference type="FunFam" id="3.30.70.330:FF:000013">
    <property type="entry name" value="CUGBP Elav-like family member 1 isoform 2"/>
    <property type="match status" value="1"/>
</dbReference>
<dbReference type="SMR" id="A0A0M4EFU1"/>
<organism evidence="6 7">
    <name type="scientific">Drosophila busckii</name>
    <name type="common">Fruit fly</name>
    <dbReference type="NCBI Taxonomy" id="30019"/>
    <lineage>
        <taxon>Eukaryota</taxon>
        <taxon>Metazoa</taxon>
        <taxon>Ecdysozoa</taxon>
        <taxon>Arthropoda</taxon>
        <taxon>Hexapoda</taxon>
        <taxon>Insecta</taxon>
        <taxon>Pterygota</taxon>
        <taxon>Neoptera</taxon>
        <taxon>Endopterygota</taxon>
        <taxon>Diptera</taxon>
        <taxon>Brachycera</taxon>
        <taxon>Muscomorpha</taxon>
        <taxon>Ephydroidea</taxon>
        <taxon>Drosophilidae</taxon>
        <taxon>Drosophila</taxon>
    </lineage>
</organism>
<sequence length="384" mass="39170">MMLQSLKLRADKLSGIPTATATATTGELTAAATVIDTTTTTATAADIAAATTTKMLTTAPVAHVANGMANGSSSLYSASNNLNSNNNNNLQQPAAAAATAVAAAAATGAIATTTTFTGAAKSFHPYLRPSSNLSAAAAATPTAATTTMTKTAAAAAAAAAGIGMPTTLFETLLHNQINSNAVAIATTPTATPTLAAAAAAPATAATTIETAAAAAETTAAATAAAAAAATLLNSSINSRTSLADQSVAAPAANCDSIAIAEPLKPEPNDANAMEDADSELTKDQPDADNIKMFVGQIPKTWDESKLRRLFEQFGRVHTLNVLRDKVTSISRGCCFVTYYTRKAALRAQDALHNIKTLDGMHHPIQMKPADSENRNVRGSKWKWK</sequence>
<dbReference type="OrthoDB" id="410044at2759"/>
<feature type="domain" description="RRM" evidence="5">
    <location>
        <begin position="290"/>
        <end position="371"/>
    </location>
</feature>
<dbReference type="Gene3D" id="3.30.70.330">
    <property type="match status" value="1"/>
</dbReference>
<gene>
    <name evidence="6" type="ORF">Dbus_chr2Lg1477</name>
</gene>
<feature type="region of interest" description="Disordered" evidence="4">
    <location>
        <begin position="262"/>
        <end position="285"/>
    </location>
</feature>
<dbReference type="InterPro" id="IPR000504">
    <property type="entry name" value="RRM_dom"/>
</dbReference>
<dbReference type="InterPro" id="IPR035979">
    <property type="entry name" value="RBD_domain_sf"/>
</dbReference>
<feature type="non-terminal residue" evidence="6">
    <location>
        <position position="384"/>
    </location>
</feature>
<protein>
    <submittedName>
        <fullName evidence="6">Bru-2</fullName>
    </submittedName>
</protein>
<evidence type="ECO:0000256" key="4">
    <source>
        <dbReference type="SAM" id="MobiDB-lite"/>
    </source>
</evidence>
<dbReference type="AlphaFoldDB" id="A0A0M4EFU1"/>
<evidence type="ECO:0000259" key="5">
    <source>
        <dbReference type="PROSITE" id="PS50102"/>
    </source>
</evidence>
<keyword evidence="1" id="KW-0677">Repeat</keyword>
<evidence type="ECO:0000256" key="3">
    <source>
        <dbReference type="PROSITE-ProRule" id="PRU00176"/>
    </source>
</evidence>
<reference evidence="6 7" key="1">
    <citation type="submission" date="2015-08" db="EMBL/GenBank/DDBJ databases">
        <title>Ancestral chromatin configuration constrains chromatin evolution on differentiating sex chromosomes in Drosophila.</title>
        <authorList>
            <person name="Zhou Q."/>
            <person name="Bachtrog D."/>
        </authorList>
    </citation>
    <scope>NUCLEOTIDE SEQUENCE [LARGE SCALE GENOMIC DNA]</scope>
    <source>
        <tissue evidence="6">Whole larvae</tissue>
    </source>
</reference>
<name>A0A0M4EFU1_DROBS</name>
<dbReference type="SMART" id="SM00360">
    <property type="entry name" value="RRM"/>
    <property type="match status" value="1"/>
</dbReference>
<keyword evidence="7" id="KW-1185">Reference proteome</keyword>
<dbReference type="EMBL" id="CP012523">
    <property type="protein sequence ID" value="ALC39392.1"/>
    <property type="molecule type" value="Genomic_DNA"/>
</dbReference>
<evidence type="ECO:0000313" key="7">
    <source>
        <dbReference type="Proteomes" id="UP000494163"/>
    </source>
</evidence>
<feature type="region of interest" description="Disordered" evidence="4">
    <location>
        <begin position="364"/>
        <end position="384"/>
    </location>
</feature>
<dbReference type="SUPFAM" id="SSF54928">
    <property type="entry name" value="RNA-binding domain, RBD"/>
    <property type="match status" value="1"/>
</dbReference>
<dbReference type="InterPro" id="IPR012677">
    <property type="entry name" value="Nucleotide-bd_a/b_plait_sf"/>
</dbReference>
<accession>A0A0M4EFU1</accession>
<dbReference type="Proteomes" id="UP000494163">
    <property type="component" value="Chromosome 2L"/>
</dbReference>
<proteinExistence type="predicted"/>
<dbReference type="Pfam" id="PF00076">
    <property type="entry name" value="RRM_1"/>
    <property type="match status" value="1"/>
</dbReference>
<keyword evidence="2 3" id="KW-0694">RNA-binding</keyword>
<dbReference type="OMA" id="PVKYDYL"/>
<dbReference type="GO" id="GO:0003723">
    <property type="term" value="F:RNA binding"/>
    <property type="evidence" value="ECO:0007669"/>
    <property type="project" value="UniProtKB-UniRule"/>
</dbReference>
<dbReference type="PANTHER" id="PTHR24012">
    <property type="entry name" value="RNA BINDING PROTEIN"/>
    <property type="match status" value="1"/>
</dbReference>
<evidence type="ECO:0000256" key="2">
    <source>
        <dbReference type="ARBA" id="ARBA00022884"/>
    </source>
</evidence>
<dbReference type="PROSITE" id="PS50102">
    <property type="entry name" value="RRM"/>
    <property type="match status" value="1"/>
</dbReference>